<dbReference type="InterPro" id="IPR001387">
    <property type="entry name" value="Cro/C1-type_HTH"/>
</dbReference>
<keyword evidence="4" id="KW-1185">Reference proteome</keyword>
<sequence length="105" mass="11971">MQLGDKIKELRRKKEYSQEELAEKINVSRSAVAKWESNNGIPDITNLKKLSELFAMSVDTLIDYTNELEDISLDQNKSELDSSYIGGFYDIDLAGWNDGVFNAYI</sequence>
<dbReference type="SMART" id="SM00530">
    <property type="entry name" value="HTH_XRE"/>
    <property type="match status" value="1"/>
</dbReference>
<dbReference type="STRING" id="120956.SAMN05421791_1099"/>
<dbReference type="EMBL" id="FNCK01000009">
    <property type="protein sequence ID" value="SDG44278.1"/>
    <property type="molecule type" value="Genomic_DNA"/>
</dbReference>
<dbReference type="RefSeq" id="WP_168427190.1">
    <property type="nucleotide sequence ID" value="NZ_FNCK01000009.1"/>
</dbReference>
<dbReference type="GO" id="GO:0003677">
    <property type="term" value="F:DNA binding"/>
    <property type="evidence" value="ECO:0007669"/>
    <property type="project" value="UniProtKB-KW"/>
</dbReference>
<dbReference type="PROSITE" id="PS50943">
    <property type="entry name" value="HTH_CROC1"/>
    <property type="match status" value="1"/>
</dbReference>
<dbReference type="Proteomes" id="UP000199708">
    <property type="component" value="Unassembled WGS sequence"/>
</dbReference>
<proteinExistence type="predicted"/>
<organism evidence="3 4">
    <name type="scientific">Facklamia miroungae</name>
    <dbReference type="NCBI Taxonomy" id="120956"/>
    <lineage>
        <taxon>Bacteria</taxon>
        <taxon>Bacillati</taxon>
        <taxon>Bacillota</taxon>
        <taxon>Bacilli</taxon>
        <taxon>Lactobacillales</taxon>
        <taxon>Aerococcaceae</taxon>
        <taxon>Facklamia</taxon>
    </lineage>
</organism>
<evidence type="ECO:0000256" key="1">
    <source>
        <dbReference type="ARBA" id="ARBA00023125"/>
    </source>
</evidence>
<dbReference type="InterPro" id="IPR010982">
    <property type="entry name" value="Lambda_DNA-bd_dom_sf"/>
</dbReference>
<dbReference type="SUPFAM" id="SSF47413">
    <property type="entry name" value="lambda repressor-like DNA-binding domains"/>
    <property type="match status" value="1"/>
</dbReference>
<keyword evidence="1" id="KW-0238">DNA-binding</keyword>
<evidence type="ECO:0000259" key="2">
    <source>
        <dbReference type="PROSITE" id="PS50943"/>
    </source>
</evidence>
<feature type="domain" description="HTH cro/C1-type" evidence="2">
    <location>
        <begin position="7"/>
        <end position="61"/>
    </location>
</feature>
<dbReference type="PANTHER" id="PTHR46558:SF11">
    <property type="entry name" value="HTH-TYPE TRANSCRIPTIONAL REGULATOR XRE"/>
    <property type="match status" value="1"/>
</dbReference>
<gene>
    <name evidence="3" type="ORF">SAMN05421791_1099</name>
</gene>
<accession>A0A1G7UA81</accession>
<protein>
    <submittedName>
        <fullName evidence="3">Helix-turn-helix</fullName>
    </submittedName>
</protein>
<dbReference type="AlphaFoldDB" id="A0A1G7UA81"/>
<name>A0A1G7UA81_9LACT</name>
<dbReference type="PANTHER" id="PTHR46558">
    <property type="entry name" value="TRACRIPTIONAL REGULATORY PROTEIN-RELATED-RELATED"/>
    <property type="match status" value="1"/>
</dbReference>
<dbReference type="Pfam" id="PF01381">
    <property type="entry name" value="HTH_3"/>
    <property type="match status" value="1"/>
</dbReference>
<reference evidence="3 4" key="1">
    <citation type="submission" date="2016-10" db="EMBL/GenBank/DDBJ databases">
        <authorList>
            <person name="de Groot N.N."/>
        </authorList>
    </citation>
    <scope>NUCLEOTIDE SEQUENCE [LARGE SCALE GENOMIC DNA]</scope>
    <source>
        <strain evidence="3 4">ATCC BAA-466</strain>
    </source>
</reference>
<evidence type="ECO:0000313" key="3">
    <source>
        <dbReference type="EMBL" id="SDG44278.1"/>
    </source>
</evidence>
<dbReference type="CDD" id="cd00093">
    <property type="entry name" value="HTH_XRE"/>
    <property type="match status" value="1"/>
</dbReference>
<dbReference type="Gene3D" id="1.10.260.40">
    <property type="entry name" value="lambda repressor-like DNA-binding domains"/>
    <property type="match status" value="1"/>
</dbReference>
<evidence type="ECO:0000313" key="4">
    <source>
        <dbReference type="Proteomes" id="UP000199708"/>
    </source>
</evidence>